<feature type="chain" id="PRO_5037823402" description="Secreted protein" evidence="1">
    <location>
        <begin position="20"/>
        <end position="270"/>
    </location>
</feature>
<keyword evidence="1" id="KW-0732">Signal</keyword>
<dbReference type="KEGG" id="blac:94351155"/>
<dbReference type="AlphaFoldDB" id="A0A976NZR1"/>
<comment type="caution">
    <text evidence="2">The sequence shown here is derived from an EMBL/GenBank/DDBJ whole genome shotgun (WGS) entry which is preliminary data.</text>
</comment>
<evidence type="ECO:0000313" key="3">
    <source>
        <dbReference type="Proteomes" id="UP000294530"/>
    </source>
</evidence>
<evidence type="ECO:0000256" key="1">
    <source>
        <dbReference type="SAM" id="SignalP"/>
    </source>
</evidence>
<sequence length="270" mass="30130">MKTLLKIIKALCVIVGVAAQSASGVLFCSSLNGPYCDALDAGFVEAPPHARQNLDVDAEKLKPVRLSKTEKYLEQYELQSAGSDDASSENDDRFLLEFNDLLEKSFALLDEVEVVGSKNSKTSAYNLGLTGEFKRVERMDGDELKEFFEMALNKLLLSSDATLQELSLTVEGIHATLDQLKALKDYSTYQFQYLDEFDLLKIGYKFAKSRIPEIQRTFDQLVTAESAQNREQAFETAVRLFQIAEDFSIAENEASIINDDTTSDDIIATD</sequence>
<reference evidence="2 3" key="1">
    <citation type="journal article" date="2021" name="Genome Biol.">
        <title>AFLAP: assembly-free linkage analysis pipeline using k-mers from genome sequencing data.</title>
        <authorList>
            <person name="Fletcher K."/>
            <person name="Zhang L."/>
            <person name="Gil J."/>
            <person name="Han R."/>
            <person name="Cavanaugh K."/>
            <person name="Michelmore R."/>
        </authorList>
    </citation>
    <scope>NUCLEOTIDE SEQUENCE [LARGE SCALE GENOMIC DNA]</scope>
    <source>
        <strain evidence="2 3">SF5</strain>
    </source>
</reference>
<evidence type="ECO:0008006" key="4">
    <source>
        <dbReference type="Google" id="ProtNLM"/>
    </source>
</evidence>
<proteinExistence type="predicted"/>
<dbReference type="GeneID" id="94351155"/>
<name>A0A976NZR1_BRELC</name>
<feature type="signal peptide" evidence="1">
    <location>
        <begin position="1"/>
        <end position="19"/>
    </location>
</feature>
<dbReference type="EMBL" id="SHOA02000001">
    <property type="protein sequence ID" value="TDH73497.1"/>
    <property type="molecule type" value="Genomic_DNA"/>
</dbReference>
<organism evidence="2 3">
    <name type="scientific">Bremia lactucae</name>
    <name type="common">Lettuce downy mildew</name>
    <dbReference type="NCBI Taxonomy" id="4779"/>
    <lineage>
        <taxon>Eukaryota</taxon>
        <taxon>Sar</taxon>
        <taxon>Stramenopiles</taxon>
        <taxon>Oomycota</taxon>
        <taxon>Peronosporomycetes</taxon>
        <taxon>Peronosporales</taxon>
        <taxon>Peronosporaceae</taxon>
        <taxon>Bremia</taxon>
    </lineage>
</organism>
<keyword evidence="3" id="KW-1185">Reference proteome</keyword>
<evidence type="ECO:0000313" key="2">
    <source>
        <dbReference type="EMBL" id="TDH73497.1"/>
    </source>
</evidence>
<protein>
    <recommendedName>
        <fullName evidence="4">Secreted protein</fullName>
    </recommendedName>
</protein>
<dbReference type="Proteomes" id="UP000294530">
    <property type="component" value="Unassembled WGS sequence"/>
</dbReference>
<gene>
    <name evidence="2" type="ORF">CCR75_007423</name>
</gene>
<accession>A0A976NZR1</accession>
<dbReference type="RefSeq" id="XP_067822995.1">
    <property type="nucleotide sequence ID" value="XM_067965484.1"/>
</dbReference>